<accession>B6HBE0</accession>
<dbReference type="AlphaFoldDB" id="B6HBE0"/>
<dbReference type="EMBL" id="AM920433">
    <property type="protein sequence ID" value="CAP94600.1"/>
    <property type="molecule type" value="Genomic_DNA"/>
</dbReference>
<dbReference type="HOGENOM" id="CLU_1332325_0_0_1"/>
<evidence type="ECO:0000313" key="2">
    <source>
        <dbReference type="Proteomes" id="UP000000724"/>
    </source>
</evidence>
<sequence>MASCTLYSISASLAIRLVGRLSLRARPRTQGALPGPNRILEGYCDPLAEGVTGLFQAGKRLWARQKQTTEAVIVTGNRVVKASGTSVDLEMGIDKLDSRRVAVLMVDKNCLVDLGELCISPKSLVFTSGVTSSPVRRHQCDGHIDNGIATISVYHPHNVVSVGSEDISHAWQYIDCKAVDIESAANGLLVWESSLRLNSPLVPFRR</sequence>
<name>B6HBE0_PENRW</name>
<reference evidence="1 2" key="1">
    <citation type="journal article" date="2008" name="Nat. Biotechnol.">
        <title>Genome sequencing and analysis of the filamentous fungus Penicillium chrysogenum.</title>
        <authorList>
            <person name="van den Berg M.A."/>
            <person name="Albang R."/>
            <person name="Albermann K."/>
            <person name="Badger J.H."/>
            <person name="Daran J.-M."/>
            <person name="Driessen A.J.M."/>
            <person name="Garcia-Estrada C."/>
            <person name="Fedorova N.D."/>
            <person name="Harris D.M."/>
            <person name="Heijne W.H.M."/>
            <person name="Joardar V.S."/>
            <person name="Kiel J.A.K.W."/>
            <person name="Kovalchuk A."/>
            <person name="Martin J.F."/>
            <person name="Nierman W.C."/>
            <person name="Nijland J.G."/>
            <person name="Pronk J.T."/>
            <person name="Roubos J.A."/>
            <person name="van der Klei I.J."/>
            <person name="van Peij N.N.M.E."/>
            <person name="Veenhuis M."/>
            <person name="von Doehren H."/>
            <person name="Wagner C."/>
            <person name="Wortman J.R."/>
            <person name="Bovenberg R.A.L."/>
        </authorList>
    </citation>
    <scope>NUCLEOTIDE SEQUENCE [LARGE SCALE GENOMIC DNA]</scope>
    <source>
        <strain evidence="2">ATCC 28089 / DSM 1075 / NRRL 1951 / Wisconsin 54-1255</strain>
    </source>
</reference>
<evidence type="ECO:0000313" key="1">
    <source>
        <dbReference type="EMBL" id="CAP94600.1"/>
    </source>
</evidence>
<dbReference type="VEuPathDB" id="FungiDB:PCH_Pc18g03760"/>
<gene>
    <name evidence="1" type="ORF">Pc18g03760</name>
    <name evidence="1" type="ORF">PCH_Pc18g03760</name>
</gene>
<dbReference type="Proteomes" id="UP000000724">
    <property type="component" value="Contig Pc00c18"/>
</dbReference>
<keyword evidence="2" id="KW-1185">Reference proteome</keyword>
<proteinExistence type="predicted"/>
<organism evidence="1 2">
    <name type="scientific">Penicillium rubens (strain ATCC 28089 / DSM 1075 / NRRL 1951 / Wisconsin 54-1255)</name>
    <name type="common">Penicillium chrysogenum</name>
    <dbReference type="NCBI Taxonomy" id="500485"/>
    <lineage>
        <taxon>Eukaryota</taxon>
        <taxon>Fungi</taxon>
        <taxon>Dikarya</taxon>
        <taxon>Ascomycota</taxon>
        <taxon>Pezizomycotina</taxon>
        <taxon>Eurotiomycetes</taxon>
        <taxon>Eurotiomycetidae</taxon>
        <taxon>Eurotiales</taxon>
        <taxon>Aspergillaceae</taxon>
        <taxon>Penicillium</taxon>
        <taxon>Penicillium chrysogenum species complex</taxon>
    </lineage>
</organism>
<protein>
    <submittedName>
        <fullName evidence="1">Uncharacterized protein</fullName>
    </submittedName>
</protein>